<dbReference type="AlphaFoldDB" id="A0A285GZG1"/>
<evidence type="ECO:0000313" key="2">
    <source>
        <dbReference type="Proteomes" id="UP000219573"/>
    </source>
</evidence>
<name>A0A285GZG1_9FIRM</name>
<accession>A0A285GZG1</accession>
<protein>
    <recommendedName>
        <fullName evidence="3">DUF3324 domain-containing protein</fullName>
    </recommendedName>
</protein>
<organism evidence="1 2">
    <name type="scientific">Orenia metallireducens</name>
    <dbReference type="NCBI Taxonomy" id="1413210"/>
    <lineage>
        <taxon>Bacteria</taxon>
        <taxon>Bacillati</taxon>
        <taxon>Bacillota</taxon>
        <taxon>Clostridia</taxon>
        <taxon>Halanaerobiales</taxon>
        <taxon>Halobacteroidaceae</taxon>
        <taxon>Orenia</taxon>
    </lineage>
</organism>
<proteinExistence type="predicted"/>
<dbReference type="Proteomes" id="UP000219573">
    <property type="component" value="Unassembled WGS sequence"/>
</dbReference>
<sequence>MCWNLLRNLCIVALFIMISLSFSIKTAYANISLISQMTQSFDVIEGESYQGLLKLYNNGDQVQDVRIYQTDYRFDAEGHSFYEKASTLARSNANWIEINNSIVSVPPKDSINLLYKVIVPEDKKLVGTYWSMIMVEPLPIRDSRGSANSLMEKEQDVKIGVKQSFRYGVQIVTNVGDDGKYKLNFTNSKLRYDEKRDGYIFQVDLINKGEYWLSPMVWMEIYDDYGSQVGRFKGKQLRIYPDTSIRQQIRVAKLRAGTYQVLLIADNQDDNIFGIRYTLKVTEP</sequence>
<reference evidence="2" key="1">
    <citation type="submission" date="2017-09" db="EMBL/GenBank/DDBJ databases">
        <authorList>
            <person name="Varghese N."/>
            <person name="Submissions S."/>
        </authorList>
    </citation>
    <scope>NUCLEOTIDE SEQUENCE [LARGE SCALE GENOMIC DNA]</scope>
    <source>
        <strain evidence="2">MSL47</strain>
    </source>
</reference>
<keyword evidence="2" id="KW-1185">Reference proteome</keyword>
<dbReference type="EMBL" id="OBDZ01000012">
    <property type="protein sequence ID" value="SNY28887.1"/>
    <property type="molecule type" value="Genomic_DNA"/>
</dbReference>
<evidence type="ECO:0000313" key="1">
    <source>
        <dbReference type="EMBL" id="SNY28887.1"/>
    </source>
</evidence>
<gene>
    <name evidence="1" type="ORF">SAMN06265827_11269</name>
</gene>
<evidence type="ECO:0008006" key="3">
    <source>
        <dbReference type="Google" id="ProtNLM"/>
    </source>
</evidence>